<comment type="similarity">
    <text evidence="1">Belongs to the membrane fusion protein (MFP) (TC 8.A.1) family.</text>
</comment>
<dbReference type="PANTHER" id="PTHR30469:SF33">
    <property type="entry name" value="SLR1207 PROTEIN"/>
    <property type="match status" value="1"/>
</dbReference>
<gene>
    <name evidence="6" type="ORF">BET01_18855</name>
</gene>
<dbReference type="NCBIfam" id="TIGR01730">
    <property type="entry name" value="RND_mfp"/>
    <property type="match status" value="1"/>
</dbReference>
<evidence type="ECO:0000313" key="7">
    <source>
        <dbReference type="Proteomes" id="UP000284277"/>
    </source>
</evidence>
<keyword evidence="7" id="KW-1185">Reference proteome</keyword>
<feature type="coiled-coil region" evidence="2">
    <location>
        <begin position="143"/>
        <end position="170"/>
    </location>
</feature>
<feature type="region of interest" description="Disordered" evidence="3">
    <location>
        <begin position="349"/>
        <end position="378"/>
    </location>
</feature>
<dbReference type="InterPro" id="IPR058627">
    <property type="entry name" value="MdtA-like_C"/>
</dbReference>
<evidence type="ECO:0000259" key="4">
    <source>
        <dbReference type="Pfam" id="PF25876"/>
    </source>
</evidence>
<comment type="caution">
    <text evidence="6">The sequence shown here is derived from an EMBL/GenBank/DDBJ whole genome shotgun (WGS) entry which is preliminary data.</text>
</comment>
<dbReference type="InterPro" id="IPR006143">
    <property type="entry name" value="RND_pump_MFP"/>
</dbReference>
<dbReference type="Pfam" id="PF25876">
    <property type="entry name" value="HH_MFP_RND"/>
    <property type="match status" value="1"/>
</dbReference>
<dbReference type="AlphaFoldDB" id="A0A419T2Z4"/>
<evidence type="ECO:0000256" key="2">
    <source>
        <dbReference type="SAM" id="Coils"/>
    </source>
</evidence>
<keyword evidence="2" id="KW-0175">Coiled coil</keyword>
<feature type="domain" description="Multidrug resistance protein MdtA-like C-terminal permuted SH3" evidence="5">
    <location>
        <begin position="290"/>
        <end position="344"/>
    </location>
</feature>
<dbReference type="Gene3D" id="2.40.50.100">
    <property type="match status" value="1"/>
</dbReference>
<dbReference type="OrthoDB" id="1838785at2"/>
<dbReference type="Gene3D" id="2.40.30.170">
    <property type="match status" value="1"/>
</dbReference>
<protein>
    <submittedName>
        <fullName evidence="6">Uncharacterized protein</fullName>
    </submittedName>
</protein>
<dbReference type="InterPro" id="IPR058624">
    <property type="entry name" value="MdtA-like_HH"/>
</dbReference>
<dbReference type="Pfam" id="PF25967">
    <property type="entry name" value="RND-MFP_C"/>
    <property type="match status" value="1"/>
</dbReference>
<organism evidence="6 7">
    <name type="scientific">Lacrimispora algidixylanolytica</name>
    <dbReference type="NCBI Taxonomy" id="94868"/>
    <lineage>
        <taxon>Bacteria</taxon>
        <taxon>Bacillati</taxon>
        <taxon>Bacillota</taxon>
        <taxon>Clostridia</taxon>
        <taxon>Lachnospirales</taxon>
        <taxon>Lachnospiraceae</taxon>
        <taxon>Lacrimispora</taxon>
    </lineage>
</organism>
<dbReference type="Gene3D" id="1.10.287.470">
    <property type="entry name" value="Helix hairpin bin"/>
    <property type="match status" value="1"/>
</dbReference>
<name>A0A419T2Z4_9FIRM</name>
<feature type="domain" description="Multidrug resistance protein MdtA-like alpha-helical hairpin" evidence="4">
    <location>
        <begin position="104"/>
        <end position="172"/>
    </location>
</feature>
<dbReference type="Gene3D" id="2.40.420.20">
    <property type="match status" value="1"/>
</dbReference>
<dbReference type="Proteomes" id="UP000284277">
    <property type="component" value="Unassembled WGS sequence"/>
</dbReference>
<sequence length="393" mass="42459">MRKQFFNNKKIKILIAVAVVALLLGIIIVPTMAKDSNANLTEAVAVKQDIVKYYSFSGNIESSDVQNVLSTTNKPVKKFYVKEGNQIQKGDLLYEVDNDSAQSTLTSANTTLADAKTTLAAKKSSYERSQSLYGTGDVSLLELETAGDEYNKAQNAITDAQSRLSQAEKELEDTKYYAEVSGEISKIYVNENDSVTQGTQIMDIINYDDLEVNVKVDEYDLFAVSVGMEAEVYFEAMEKTVSGTVTEISRGASVVNGVSYFETTLSLPKDDELRVGLSAEVKVVAESASQAITIPVEAVLYEGTTPYVQRHNDAGNLEKVYVTVGISDGSNVEIKEGLSEGDRVSYVPNVGSEDKGGGLPGGAGPMGEVEQENSSYYGSNLPETILSLPLEVA</sequence>
<dbReference type="RefSeq" id="WP_158585033.1">
    <property type="nucleotide sequence ID" value="NZ_MCIA01000015.1"/>
</dbReference>
<accession>A0A419T2Z4</accession>
<evidence type="ECO:0000256" key="3">
    <source>
        <dbReference type="SAM" id="MobiDB-lite"/>
    </source>
</evidence>
<proteinExistence type="inferred from homology"/>
<dbReference type="SUPFAM" id="SSF111369">
    <property type="entry name" value="HlyD-like secretion proteins"/>
    <property type="match status" value="1"/>
</dbReference>
<evidence type="ECO:0000259" key="5">
    <source>
        <dbReference type="Pfam" id="PF25967"/>
    </source>
</evidence>
<reference evidence="6 7" key="1">
    <citation type="submission" date="2016-08" db="EMBL/GenBank/DDBJ databases">
        <title>A new outlook on sporulation: Clostridium algidixylanolyticum.</title>
        <authorList>
            <person name="Poppleton D.I."/>
            <person name="Gribaldo S."/>
        </authorList>
    </citation>
    <scope>NUCLEOTIDE SEQUENCE [LARGE SCALE GENOMIC DNA]</scope>
    <source>
        <strain evidence="6 7">SPL73</strain>
    </source>
</reference>
<evidence type="ECO:0000256" key="1">
    <source>
        <dbReference type="ARBA" id="ARBA00009477"/>
    </source>
</evidence>
<dbReference type="GO" id="GO:0015562">
    <property type="term" value="F:efflux transmembrane transporter activity"/>
    <property type="evidence" value="ECO:0007669"/>
    <property type="project" value="TreeGrafter"/>
</dbReference>
<dbReference type="PANTHER" id="PTHR30469">
    <property type="entry name" value="MULTIDRUG RESISTANCE PROTEIN MDTA"/>
    <property type="match status" value="1"/>
</dbReference>
<dbReference type="GO" id="GO:1990281">
    <property type="term" value="C:efflux pump complex"/>
    <property type="evidence" value="ECO:0007669"/>
    <property type="project" value="TreeGrafter"/>
</dbReference>
<evidence type="ECO:0000313" key="6">
    <source>
        <dbReference type="EMBL" id="RKD31831.1"/>
    </source>
</evidence>
<dbReference type="EMBL" id="MCIA01000015">
    <property type="protein sequence ID" value="RKD31831.1"/>
    <property type="molecule type" value="Genomic_DNA"/>
</dbReference>